<dbReference type="EMBL" id="FZOG01000010">
    <property type="protein sequence ID" value="SNT08900.1"/>
    <property type="molecule type" value="Genomic_DNA"/>
</dbReference>
<feature type="region of interest" description="Disordered" evidence="9">
    <location>
        <begin position="1"/>
        <end position="65"/>
    </location>
</feature>
<evidence type="ECO:0000313" key="11">
    <source>
        <dbReference type="EMBL" id="SNT08900.1"/>
    </source>
</evidence>
<evidence type="ECO:0000313" key="12">
    <source>
        <dbReference type="Proteomes" id="UP000242915"/>
    </source>
</evidence>
<reference evidence="12" key="1">
    <citation type="submission" date="2017-06" db="EMBL/GenBank/DDBJ databases">
        <authorList>
            <person name="Varghese N."/>
            <person name="Submissions S."/>
        </authorList>
    </citation>
    <scope>NUCLEOTIDE SEQUENCE [LARGE SCALE GENOMIC DNA]</scope>
    <source>
        <strain evidence="12">CIP 108523</strain>
    </source>
</reference>
<dbReference type="InterPro" id="IPR035890">
    <property type="entry name" value="Anti-sigma-28_factor_FlgM_sf"/>
</dbReference>
<dbReference type="GO" id="GO:0045892">
    <property type="term" value="P:negative regulation of DNA-templated transcription"/>
    <property type="evidence" value="ECO:0007669"/>
    <property type="project" value="InterPro"/>
</dbReference>
<keyword evidence="3" id="KW-0678">Repressor</keyword>
<accession>A0A239JSV0</accession>
<dbReference type="NCBIfam" id="TIGR03824">
    <property type="entry name" value="FlgM_jcvi"/>
    <property type="match status" value="1"/>
</dbReference>
<dbReference type="SUPFAM" id="SSF101498">
    <property type="entry name" value="Anti-sigma factor FlgM"/>
    <property type="match status" value="1"/>
</dbReference>
<keyword evidence="4" id="KW-1005">Bacterial flagellum biogenesis</keyword>
<evidence type="ECO:0000259" key="10">
    <source>
        <dbReference type="Pfam" id="PF04316"/>
    </source>
</evidence>
<comment type="similarity">
    <text evidence="1">Belongs to the FlgM family.</text>
</comment>
<protein>
    <recommendedName>
        <fullName evidence="2">Negative regulator of flagellin synthesis</fullName>
    </recommendedName>
    <alternativeName>
        <fullName evidence="8">Anti-sigma-28 factor</fullName>
    </alternativeName>
</protein>
<evidence type="ECO:0000256" key="7">
    <source>
        <dbReference type="ARBA" id="ARBA00024739"/>
    </source>
</evidence>
<keyword evidence="6" id="KW-0804">Transcription</keyword>
<evidence type="ECO:0000256" key="5">
    <source>
        <dbReference type="ARBA" id="ARBA00023015"/>
    </source>
</evidence>
<dbReference type="Proteomes" id="UP000242915">
    <property type="component" value="Unassembled WGS sequence"/>
</dbReference>
<dbReference type="InterPro" id="IPR031316">
    <property type="entry name" value="FlgM_C"/>
</dbReference>
<feature type="compositionally biased region" description="Polar residues" evidence="9">
    <location>
        <begin position="7"/>
        <end position="24"/>
    </location>
</feature>
<proteinExistence type="inferred from homology"/>
<dbReference type="AlphaFoldDB" id="A0A239JSV0"/>
<keyword evidence="5" id="KW-0805">Transcription regulation</keyword>
<dbReference type="InterPro" id="IPR007412">
    <property type="entry name" value="FlgM"/>
</dbReference>
<feature type="compositionally biased region" description="Polar residues" evidence="9">
    <location>
        <begin position="54"/>
        <end position="64"/>
    </location>
</feature>
<dbReference type="Pfam" id="PF04316">
    <property type="entry name" value="FlgM"/>
    <property type="match status" value="1"/>
</dbReference>
<evidence type="ECO:0000256" key="8">
    <source>
        <dbReference type="ARBA" id="ARBA00030117"/>
    </source>
</evidence>
<sequence>MVIDFNRPSNAPTPANSGRTSGAQSGVRPDEKTSSSTTASNTKAESSKSGETVHLSQEAQQLQSIGDKLSELPTVDKERVAQIKQAIADGTYKVDAQRTASKLINFESQR</sequence>
<comment type="function">
    <text evidence="7">Responsible for the coupling of flagellin expression to flagellar assembly by preventing expression of the flagellin genes when a component of the middle class of proteins is defective. It negatively regulates flagellar genes by inhibiting the activity of FliA by directly binding to FliA.</text>
</comment>
<evidence type="ECO:0000256" key="2">
    <source>
        <dbReference type="ARBA" id="ARBA00017823"/>
    </source>
</evidence>
<evidence type="ECO:0000256" key="3">
    <source>
        <dbReference type="ARBA" id="ARBA00022491"/>
    </source>
</evidence>
<evidence type="ECO:0000256" key="1">
    <source>
        <dbReference type="ARBA" id="ARBA00005322"/>
    </source>
</evidence>
<evidence type="ECO:0000256" key="9">
    <source>
        <dbReference type="SAM" id="MobiDB-lite"/>
    </source>
</evidence>
<dbReference type="GO" id="GO:0044781">
    <property type="term" value="P:bacterial-type flagellum organization"/>
    <property type="evidence" value="ECO:0007669"/>
    <property type="project" value="UniProtKB-KW"/>
</dbReference>
<keyword evidence="12" id="KW-1185">Reference proteome</keyword>
<evidence type="ECO:0000256" key="6">
    <source>
        <dbReference type="ARBA" id="ARBA00023163"/>
    </source>
</evidence>
<organism evidence="11 12">
    <name type="scientific">Pseudomonas segetis</name>
    <dbReference type="NCBI Taxonomy" id="298908"/>
    <lineage>
        <taxon>Bacteria</taxon>
        <taxon>Pseudomonadati</taxon>
        <taxon>Pseudomonadota</taxon>
        <taxon>Gammaproteobacteria</taxon>
        <taxon>Pseudomonadales</taxon>
        <taxon>Pseudomonadaceae</taxon>
        <taxon>Pseudomonas</taxon>
    </lineage>
</organism>
<gene>
    <name evidence="11" type="ORF">SAMN05216255_0008</name>
</gene>
<name>A0A239JSV0_9PSED</name>
<feature type="domain" description="Anti-sigma-28 factor FlgM C-terminal" evidence="10">
    <location>
        <begin position="52"/>
        <end position="105"/>
    </location>
</feature>
<feature type="compositionally biased region" description="Low complexity" evidence="9">
    <location>
        <begin position="34"/>
        <end position="49"/>
    </location>
</feature>
<dbReference type="RefSeq" id="WP_010482845.1">
    <property type="nucleotide sequence ID" value="NZ_FZOG01000010.1"/>
</dbReference>
<evidence type="ECO:0000256" key="4">
    <source>
        <dbReference type="ARBA" id="ARBA00022795"/>
    </source>
</evidence>